<protein>
    <recommendedName>
        <fullName evidence="10 13">tRNA-2-methylthio-N(6)-dimethylallyladenosine synthase</fullName>
        <ecNumber evidence="9 13">2.8.4.3</ecNumber>
    </recommendedName>
    <alternativeName>
        <fullName evidence="12 13">(Dimethylallyl)adenosine tRNA methylthiotransferase MiaB</fullName>
    </alternativeName>
    <alternativeName>
        <fullName evidence="11 13">tRNA-i(6)A37 methylthiotransferase</fullName>
    </alternativeName>
</protein>
<evidence type="ECO:0000256" key="1">
    <source>
        <dbReference type="ARBA" id="ARBA00003234"/>
    </source>
</evidence>
<dbReference type="PROSITE" id="PS01278">
    <property type="entry name" value="MTTASE_RADICAL"/>
    <property type="match status" value="1"/>
</dbReference>
<evidence type="ECO:0000259" key="15">
    <source>
        <dbReference type="PROSITE" id="PS51449"/>
    </source>
</evidence>
<keyword evidence="6 13" id="KW-0479">Metal-binding</keyword>
<keyword evidence="3 13" id="KW-0963">Cytoplasm</keyword>
<evidence type="ECO:0000256" key="13">
    <source>
        <dbReference type="HAMAP-Rule" id="MF_01864"/>
    </source>
</evidence>
<dbReference type="PANTHER" id="PTHR43020:SF2">
    <property type="entry name" value="MITOCHONDRIAL TRNA METHYLTHIOTRANSFERASE CDK5RAP1"/>
    <property type="match status" value="1"/>
</dbReference>
<dbReference type="FunFam" id="3.40.50.12160:FF:000003">
    <property type="entry name" value="CDK5 regulatory subunit-associated protein 1"/>
    <property type="match status" value="1"/>
</dbReference>
<keyword evidence="4 13" id="KW-0808">Transferase</keyword>
<dbReference type="SMART" id="SM00729">
    <property type="entry name" value="Elp3"/>
    <property type="match status" value="1"/>
</dbReference>
<accession>A0A932A6H9</accession>
<name>A0A932A6H9_9BACT</name>
<sequence>MSAAGKTFYLETFGCQMNVHDSEKVIGTLVSQGYRQVEEETAADLILYNTCSIRDKAEQKVFHRLQDYKKLFVEGKRFGVLGCVAQQEGEKIFERAPYVSLVAGSASYHRLPELLVQIESGERRVTGLDDRQTEQTFETEFTARSNPHRGYITIIEGCDKFCAYCVVPYTRGKERSRTSDSVLAEARAMADQGYTDIQLLGQNVNSYRDPLGKKSFAELLTAVAEVTGIRRVRFTTSHPRDFTKDIVDAIESVPSLCDHVHLPVQSGSSRLLKAMLREYTREQYLDRIAWIKSAKRPISMTTDVIVGFPGETAEDFDESLALLEHVQYDGVFAFKYSPRPNTPALHLADPIPDEEKSLRLQALLERQREIQRVNYAKHVGQRLEVMVEGRNTPRGQIVGRSSQNKTVNFTTKHPIAPATGSYLHVEITQSFPNSLVGVMA</sequence>
<dbReference type="SFLD" id="SFLDG01082">
    <property type="entry name" value="B12-binding_domain_containing"/>
    <property type="match status" value="1"/>
</dbReference>
<organism evidence="17 18">
    <name type="scientific">Candidatus Korobacter versatilis</name>
    <dbReference type="NCBI Taxonomy" id="658062"/>
    <lineage>
        <taxon>Bacteria</taxon>
        <taxon>Pseudomonadati</taxon>
        <taxon>Acidobacteriota</taxon>
        <taxon>Terriglobia</taxon>
        <taxon>Terriglobales</taxon>
        <taxon>Candidatus Korobacteraceae</taxon>
        <taxon>Candidatus Korobacter</taxon>
    </lineage>
</organism>
<feature type="binding site" evidence="13">
    <location>
        <position position="83"/>
    </location>
    <ligand>
        <name>[4Fe-4S] cluster</name>
        <dbReference type="ChEBI" id="CHEBI:49883"/>
        <label>1</label>
    </ligand>
</feature>
<dbReference type="InterPro" id="IPR020612">
    <property type="entry name" value="Methylthiotransferase_CS"/>
</dbReference>
<evidence type="ECO:0000256" key="9">
    <source>
        <dbReference type="ARBA" id="ARBA00033765"/>
    </source>
</evidence>
<comment type="caution">
    <text evidence="17">The sequence shown here is derived from an EMBL/GenBank/DDBJ whole genome shotgun (WGS) entry which is preliminary data.</text>
</comment>
<evidence type="ECO:0000256" key="12">
    <source>
        <dbReference type="ARBA" id="ARBA00081141"/>
    </source>
</evidence>
<comment type="cofactor">
    <cofactor evidence="13">
        <name>[4Fe-4S] cluster</name>
        <dbReference type="ChEBI" id="CHEBI:49883"/>
    </cofactor>
    <text evidence="13">Binds 2 [4Fe-4S] clusters. One cluster is coordinated with 3 cysteines and an exchangeable S-adenosyl-L-methionine.</text>
</comment>
<dbReference type="InterPro" id="IPR005839">
    <property type="entry name" value="Methylthiotransferase"/>
</dbReference>
<dbReference type="AlphaFoldDB" id="A0A932A6H9"/>
<evidence type="ECO:0000313" key="18">
    <source>
        <dbReference type="Proteomes" id="UP000779809"/>
    </source>
</evidence>
<keyword evidence="2 13" id="KW-0004">4Fe-4S</keyword>
<dbReference type="GO" id="GO:0035597">
    <property type="term" value="F:tRNA-2-methylthio-N(6)-dimethylallyladenosine(37) synthase activity"/>
    <property type="evidence" value="ECO:0007669"/>
    <property type="project" value="UniProtKB-EC"/>
</dbReference>
<proteinExistence type="inferred from homology"/>
<keyword evidence="13" id="KW-0819">tRNA processing</keyword>
<evidence type="ECO:0000259" key="16">
    <source>
        <dbReference type="PROSITE" id="PS51918"/>
    </source>
</evidence>
<dbReference type="GO" id="GO:0005829">
    <property type="term" value="C:cytosol"/>
    <property type="evidence" value="ECO:0007669"/>
    <property type="project" value="TreeGrafter"/>
</dbReference>
<evidence type="ECO:0000256" key="11">
    <source>
        <dbReference type="ARBA" id="ARBA00080698"/>
    </source>
</evidence>
<feature type="binding site" evidence="13">
    <location>
        <position position="51"/>
    </location>
    <ligand>
        <name>[4Fe-4S] cluster</name>
        <dbReference type="ChEBI" id="CHEBI:49883"/>
        <label>1</label>
    </ligand>
</feature>
<dbReference type="Pfam" id="PF04055">
    <property type="entry name" value="Radical_SAM"/>
    <property type="match status" value="1"/>
</dbReference>
<dbReference type="InterPro" id="IPR023404">
    <property type="entry name" value="rSAM_horseshoe"/>
</dbReference>
<feature type="binding site" evidence="13">
    <location>
        <position position="15"/>
    </location>
    <ligand>
        <name>[4Fe-4S] cluster</name>
        <dbReference type="ChEBI" id="CHEBI:49883"/>
        <label>1</label>
    </ligand>
</feature>
<dbReference type="InterPro" id="IPR006638">
    <property type="entry name" value="Elp3/MiaA/NifB-like_rSAM"/>
</dbReference>
<comment type="function">
    <text evidence="1 13">Catalyzes the methylthiolation of N6-(dimethylallyl)adenosine (i(6)A), leading to the formation of 2-methylthio-N6-(dimethylallyl)adenosine (ms(2)i(6)A) at position 37 in tRNAs that read codons beginning with uridine.</text>
</comment>
<dbReference type="Pfam" id="PF01938">
    <property type="entry name" value="TRAM"/>
    <property type="match status" value="1"/>
</dbReference>
<evidence type="ECO:0000256" key="7">
    <source>
        <dbReference type="ARBA" id="ARBA00023004"/>
    </source>
</evidence>
<dbReference type="SFLD" id="SFLDG01061">
    <property type="entry name" value="methylthiotransferase"/>
    <property type="match status" value="1"/>
</dbReference>
<dbReference type="FunFam" id="3.80.30.20:FF:000001">
    <property type="entry name" value="tRNA-2-methylthio-N(6)-dimethylallyladenosine synthase 2"/>
    <property type="match status" value="1"/>
</dbReference>
<feature type="domain" description="Radical SAM core" evidence="16">
    <location>
        <begin position="144"/>
        <end position="374"/>
    </location>
</feature>
<dbReference type="SFLD" id="SFLDS00029">
    <property type="entry name" value="Radical_SAM"/>
    <property type="match status" value="1"/>
</dbReference>
<evidence type="ECO:0000259" key="14">
    <source>
        <dbReference type="PROSITE" id="PS50926"/>
    </source>
</evidence>
<gene>
    <name evidence="13 17" type="primary">miaB</name>
    <name evidence="17" type="ORF">HYX28_02345</name>
</gene>
<dbReference type="Pfam" id="PF00919">
    <property type="entry name" value="UPF0004"/>
    <property type="match status" value="1"/>
</dbReference>
<dbReference type="InterPro" id="IPR058240">
    <property type="entry name" value="rSAM_sf"/>
</dbReference>
<dbReference type="PROSITE" id="PS51918">
    <property type="entry name" value="RADICAL_SAM"/>
    <property type="match status" value="1"/>
</dbReference>
<feature type="binding site" evidence="13">
    <location>
        <position position="158"/>
    </location>
    <ligand>
        <name>[4Fe-4S] cluster</name>
        <dbReference type="ChEBI" id="CHEBI:49883"/>
        <label>2</label>
        <note>4Fe-4S-S-AdoMet</note>
    </ligand>
</feature>
<dbReference type="EMBL" id="JACPNR010000004">
    <property type="protein sequence ID" value="MBI2677601.1"/>
    <property type="molecule type" value="Genomic_DNA"/>
</dbReference>
<evidence type="ECO:0000256" key="5">
    <source>
        <dbReference type="ARBA" id="ARBA00022691"/>
    </source>
</evidence>
<reference evidence="17" key="1">
    <citation type="submission" date="2020-07" db="EMBL/GenBank/DDBJ databases">
        <title>Huge and variable diversity of episymbiotic CPR bacteria and DPANN archaea in groundwater ecosystems.</title>
        <authorList>
            <person name="He C.Y."/>
            <person name="Keren R."/>
            <person name="Whittaker M."/>
            <person name="Farag I.F."/>
            <person name="Doudna J."/>
            <person name="Cate J.H.D."/>
            <person name="Banfield J.F."/>
        </authorList>
    </citation>
    <scope>NUCLEOTIDE SEQUENCE</scope>
    <source>
        <strain evidence="17">NC_groundwater_580_Pr5_B-0.1um_64_19</strain>
    </source>
</reference>
<keyword evidence="5 13" id="KW-0949">S-adenosyl-L-methionine</keyword>
<dbReference type="SUPFAM" id="SSF102114">
    <property type="entry name" value="Radical SAM enzymes"/>
    <property type="match status" value="1"/>
</dbReference>
<dbReference type="GO" id="GO:0051539">
    <property type="term" value="F:4 iron, 4 sulfur cluster binding"/>
    <property type="evidence" value="ECO:0007669"/>
    <property type="project" value="UniProtKB-UniRule"/>
</dbReference>
<dbReference type="InterPro" id="IPR002792">
    <property type="entry name" value="TRAM_dom"/>
</dbReference>
<dbReference type="PROSITE" id="PS51449">
    <property type="entry name" value="MTTASE_N"/>
    <property type="match status" value="1"/>
</dbReference>
<comment type="catalytic activity">
    <reaction evidence="13">
        <text>N(6)-dimethylallyladenosine(37) in tRNA + (sulfur carrier)-SH + AH2 + 2 S-adenosyl-L-methionine = 2-methylsulfanyl-N(6)-dimethylallyladenosine(37) in tRNA + (sulfur carrier)-H + 5'-deoxyadenosine + L-methionine + A + S-adenosyl-L-homocysteine + 2 H(+)</text>
        <dbReference type="Rhea" id="RHEA:37067"/>
        <dbReference type="Rhea" id="RHEA-COMP:10375"/>
        <dbReference type="Rhea" id="RHEA-COMP:10376"/>
        <dbReference type="Rhea" id="RHEA-COMP:14737"/>
        <dbReference type="Rhea" id="RHEA-COMP:14739"/>
        <dbReference type="ChEBI" id="CHEBI:13193"/>
        <dbReference type="ChEBI" id="CHEBI:15378"/>
        <dbReference type="ChEBI" id="CHEBI:17319"/>
        <dbReference type="ChEBI" id="CHEBI:17499"/>
        <dbReference type="ChEBI" id="CHEBI:29917"/>
        <dbReference type="ChEBI" id="CHEBI:57844"/>
        <dbReference type="ChEBI" id="CHEBI:57856"/>
        <dbReference type="ChEBI" id="CHEBI:59789"/>
        <dbReference type="ChEBI" id="CHEBI:64428"/>
        <dbReference type="ChEBI" id="CHEBI:74415"/>
        <dbReference type="ChEBI" id="CHEBI:74417"/>
        <dbReference type="EC" id="2.8.4.3"/>
    </reaction>
</comment>
<comment type="subunit">
    <text evidence="13">Monomer.</text>
</comment>
<dbReference type="InterPro" id="IPR038135">
    <property type="entry name" value="Methylthiotransferase_N_sf"/>
</dbReference>
<evidence type="ECO:0000313" key="17">
    <source>
        <dbReference type="EMBL" id="MBI2677601.1"/>
    </source>
</evidence>
<dbReference type="Gene3D" id="3.80.30.20">
    <property type="entry name" value="tm_1862 like domain"/>
    <property type="match status" value="1"/>
</dbReference>
<dbReference type="InterPro" id="IPR013848">
    <property type="entry name" value="Methylthiotransferase_N"/>
</dbReference>
<dbReference type="CDD" id="cd01335">
    <property type="entry name" value="Radical_SAM"/>
    <property type="match status" value="1"/>
</dbReference>
<evidence type="ECO:0000256" key="2">
    <source>
        <dbReference type="ARBA" id="ARBA00022485"/>
    </source>
</evidence>
<dbReference type="Gene3D" id="3.40.50.12160">
    <property type="entry name" value="Methylthiotransferase, N-terminal domain"/>
    <property type="match status" value="1"/>
</dbReference>
<dbReference type="HAMAP" id="MF_01864">
    <property type="entry name" value="tRNA_metthiotr_MiaB"/>
    <property type="match status" value="1"/>
</dbReference>
<evidence type="ECO:0000256" key="4">
    <source>
        <dbReference type="ARBA" id="ARBA00022679"/>
    </source>
</evidence>
<dbReference type="PANTHER" id="PTHR43020">
    <property type="entry name" value="CDK5 REGULATORY SUBUNIT-ASSOCIATED PROTEIN 1"/>
    <property type="match status" value="1"/>
</dbReference>
<comment type="similarity">
    <text evidence="13">Belongs to the methylthiotransferase family. MiaB subfamily.</text>
</comment>
<dbReference type="GO" id="GO:0046872">
    <property type="term" value="F:metal ion binding"/>
    <property type="evidence" value="ECO:0007669"/>
    <property type="project" value="UniProtKB-KW"/>
</dbReference>
<dbReference type="NCBIfam" id="TIGR01574">
    <property type="entry name" value="miaB-methiolase"/>
    <property type="match status" value="1"/>
</dbReference>
<evidence type="ECO:0000256" key="6">
    <source>
        <dbReference type="ARBA" id="ARBA00022723"/>
    </source>
</evidence>
<feature type="binding site" evidence="13">
    <location>
        <position position="165"/>
    </location>
    <ligand>
        <name>[4Fe-4S] cluster</name>
        <dbReference type="ChEBI" id="CHEBI:49883"/>
        <label>2</label>
        <note>4Fe-4S-S-AdoMet</note>
    </ligand>
</feature>
<keyword evidence="8 13" id="KW-0411">Iron-sulfur</keyword>
<dbReference type="SFLD" id="SFLDF00273">
    <property type="entry name" value="(dimethylallyl)adenosine_tRNA"/>
    <property type="match status" value="1"/>
</dbReference>
<evidence type="ECO:0000256" key="10">
    <source>
        <dbReference type="ARBA" id="ARBA00068570"/>
    </source>
</evidence>
<dbReference type="PROSITE" id="PS50926">
    <property type="entry name" value="TRAM"/>
    <property type="match status" value="1"/>
</dbReference>
<keyword evidence="7 13" id="KW-0408">Iron</keyword>
<feature type="domain" description="MTTase N-terminal" evidence="15">
    <location>
        <begin position="6"/>
        <end position="120"/>
    </location>
</feature>
<dbReference type="NCBIfam" id="TIGR00089">
    <property type="entry name" value="MiaB/RimO family radical SAM methylthiotransferase"/>
    <property type="match status" value="1"/>
</dbReference>
<feature type="binding site" evidence="13">
    <location>
        <position position="162"/>
    </location>
    <ligand>
        <name>[4Fe-4S] cluster</name>
        <dbReference type="ChEBI" id="CHEBI:49883"/>
        <label>2</label>
        <note>4Fe-4S-S-AdoMet</note>
    </ligand>
</feature>
<comment type="subcellular location">
    <subcellularLocation>
        <location evidence="13">Cytoplasm</location>
    </subcellularLocation>
</comment>
<dbReference type="EC" id="2.8.4.3" evidence="9 13"/>
<evidence type="ECO:0000256" key="3">
    <source>
        <dbReference type="ARBA" id="ARBA00022490"/>
    </source>
</evidence>
<feature type="domain" description="TRAM" evidence="14">
    <location>
        <begin position="376"/>
        <end position="440"/>
    </location>
</feature>
<dbReference type="InterPro" id="IPR007197">
    <property type="entry name" value="rSAM"/>
</dbReference>
<dbReference type="InterPro" id="IPR006463">
    <property type="entry name" value="MiaB_methiolase"/>
</dbReference>
<evidence type="ECO:0000256" key="8">
    <source>
        <dbReference type="ARBA" id="ARBA00023014"/>
    </source>
</evidence>
<dbReference type="Proteomes" id="UP000779809">
    <property type="component" value="Unassembled WGS sequence"/>
</dbReference>